<reference evidence="2" key="2">
    <citation type="submission" date="2011-02" db="EMBL/GenBank/DDBJ databases">
        <authorList>
            <person name="MacLean D."/>
        </authorList>
    </citation>
    <scope>NUCLEOTIDE SEQUENCE</scope>
</reference>
<feature type="compositionally biased region" description="Basic and acidic residues" evidence="1">
    <location>
        <begin position="161"/>
        <end position="180"/>
    </location>
</feature>
<feature type="compositionally biased region" description="Low complexity" evidence="1">
    <location>
        <begin position="82"/>
        <end position="106"/>
    </location>
</feature>
<proteinExistence type="predicted"/>
<feature type="compositionally biased region" description="Basic and acidic residues" evidence="1">
    <location>
        <begin position="1"/>
        <end position="18"/>
    </location>
</feature>
<evidence type="ECO:0000313" key="2">
    <source>
        <dbReference type="EMBL" id="CCA17985.1"/>
    </source>
</evidence>
<dbReference type="EMBL" id="FR824088">
    <property type="protein sequence ID" value="CCA17985.1"/>
    <property type="molecule type" value="Genomic_DNA"/>
</dbReference>
<evidence type="ECO:0000313" key="3">
    <source>
        <dbReference type="EMBL" id="CCA27729.1"/>
    </source>
</evidence>
<reference evidence="2" key="1">
    <citation type="journal article" date="2011" name="PLoS Biol.">
        <title>Gene gain and loss during evolution of obligate parasitism in the white rust pathogen of Arabidopsis thaliana.</title>
        <authorList>
            <person name="Kemen E."/>
            <person name="Gardiner A."/>
            <person name="Schultz-Larsen T."/>
            <person name="Kemen A.C."/>
            <person name="Balmuth A.L."/>
            <person name="Robert-Seilaniantz A."/>
            <person name="Bailey K."/>
            <person name="Holub E."/>
            <person name="Studholme D.J."/>
            <person name="Maclean D."/>
            <person name="Jones J.D."/>
        </authorList>
    </citation>
    <scope>NUCLEOTIDE SEQUENCE</scope>
</reference>
<evidence type="ECO:0000256" key="1">
    <source>
        <dbReference type="SAM" id="MobiDB-lite"/>
    </source>
</evidence>
<organism evidence="2">
    <name type="scientific">Albugo laibachii Nc14</name>
    <dbReference type="NCBI Taxonomy" id="890382"/>
    <lineage>
        <taxon>Eukaryota</taxon>
        <taxon>Sar</taxon>
        <taxon>Stramenopiles</taxon>
        <taxon>Oomycota</taxon>
        <taxon>Peronosporomycetes</taxon>
        <taxon>Albuginales</taxon>
        <taxon>Albuginaceae</taxon>
        <taxon>Albugo</taxon>
    </lineage>
</organism>
<gene>
    <name evidence="2" type="primary">AlNc14C43G3559</name>
    <name evidence="3" type="synonym">AlNc14C656G12345</name>
    <name evidence="2" type="ORF">ALNC14_041280</name>
    <name evidence="3" type="ORF">ALNC14_138730</name>
</gene>
<accession>F0WA15</accession>
<feature type="region of interest" description="Disordered" evidence="1">
    <location>
        <begin position="158"/>
        <end position="194"/>
    </location>
</feature>
<dbReference type="HOGENOM" id="CLU_1404774_0_0_1"/>
<protein>
    <submittedName>
        <fullName evidence="2">AlNc14C43G3559 protein</fullName>
    </submittedName>
    <submittedName>
        <fullName evidence="3">AlNc14C656G12345 protein</fullName>
    </submittedName>
</protein>
<feature type="region of interest" description="Disordered" evidence="1">
    <location>
        <begin position="1"/>
        <end position="126"/>
    </location>
</feature>
<dbReference type="EMBL" id="FR824652">
    <property type="protein sequence ID" value="CCA27729.1"/>
    <property type="molecule type" value="Genomic_DNA"/>
</dbReference>
<feature type="compositionally biased region" description="Low complexity" evidence="1">
    <location>
        <begin position="61"/>
        <end position="70"/>
    </location>
</feature>
<sequence>MASALEKIRSKILSENHAQKLTRAQRGDRDSSSGTNQKILVEDDLSATSIERSSRSESSYKGEPSSNSGSKQSKQIEDHHPSSSIKRSSRSESSYQSESSSNSGSKQSKKIEVHLPSIFRGRSSRSELVIETSLRPALAQMQKTKQFEDRPPCVATVRSIHSKEGEKAKCSRHPKAESRPRFFTSTNSARQPMT</sequence>
<dbReference type="AlphaFoldDB" id="F0WA15"/>
<feature type="compositionally biased region" description="Polar residues" evidence="1">
    <location>
        <begin position="183"/>
        <end position="194"/>
    </location>
</feature>
<name>F0WA15_9STRA</name>